<feature type="transmembrane region" description="Helical" evidence="8">
    <location>
        <begin position="403"/>
        <end position="424"/>
    </location>
</feature>
<dbReference type="RefSeq" id="WP_263846832.1">
    <property type="nucleotide sequence ID" value="NZ_JAOWKW010000001.1"/>
</dbReference>
<evidence type="ECO:0000256" key="4">
    <source>
        <dbReference type="ARBA" id="ARBA00022692"/>
    </source>
</evidence>
<feature type="transmembrane region" description="Helical" evidence="8">
    <location>
        <begin position="20"/>
        <end position="41"/>
    </location>
</feature>
<feature type="transmembrane region" description="Helical" evidence="8">
    <location>
        <begin position="144"/>
        <end position="163"/>
    </location>
</feature>
<comment type="similarity">
    <text evidence="7">Belongs to the glycosyltransferase 87 family.</text>
</comment>
<protein>
    <submittedName>
        <fullName evidence="9">DUF2029 domain-containing protein</fullName>
    </submittedName>
</protein>
<evidence type="ECO:0000313" key="9">
    <source>
        <dbReference type="EMBL" id="MCV2877521.1"/>
    </source>
</evidence>
<dbReference type="EMBL" id="JAOWKW010000001">
    <property type="protein sequence ID" value="MCV2877521.1"/>
    <property type="molecule type" value="Genomic_DNA"/>
</dbReference>
<evidence type="ECO:0000313" key="10">
    <source>
        <dbReference type="Proteomes" id="UP001526166"/>
    </source>
</evidence>
<keyword evidence="5 8" id="KW-1133">Transmembrane helix</keyword>
<feature type="transmembrane region" description="Helical" evidence="8">
    <location>
        <begin position="196"/>
        <end position="219"/>
    </location>
</feature>
<name>A0ABT2ZV56_9RHOB</name>
<evidence type="ECO:0000256" key="8">
    <source>
        <dbReference type="SAM" id="Phobius"/>
    </source>
</evidence>
<reference evidence="9 10" key="1">
    <citation type="submission" date="2022-10" db="EMBL/GenBank/DDBJ databases">
        <title>Sinirhodobacter sp. nov., isolated from ocean surface sediments.</title>
        <authorList>
            <person name="He W."/>
            <person name="Wang L."/>
            <person name="Zhang D.-F."/>
        </authorList>
    </citation>
    <scope>NUCLEOTIDE SEQUENCE [LARGE SCALE GENOMIC DNA]</scope>
    <source>
        <strain evidence="9 10">WL0115</strain>
    </source>
</reference>
<dbReference type="Proteomes" id="UP001526166">
    <property type="component" value="Unassembled WGS sequence"/>
</dbReference>
<keyword evidence="3" id="KW-0808">Transferase</keyword>
<feature type="transmembrane region" description="Helical" evidence="8">
    <location>
        <begin position="304"/>
        <end position="324"/>
    </location>
</feature>
<keyword evidence="2" id="KW-1003">Cell membrane</keyword>
<feature type="transmembrane region" description="Helical" evidence="8">
    <location>
        <begin position="330"/>
        <end position="353"/>
    </location>
</feature>
<feature type="transmembrane region" description="Helical" evidence="8">
    <location>
        <begin position="169"/>
        <end position="189"/>
    </location>
</feature>
<feature type="transmembrane region" description="Helical" evidence="8">
    <location>
        <begin position="360"/>
        <end position="383"/>
    </location>
</feature>
<feature type="transmembrane region" description="Helical" evidence="8">
    <location>
        <begin position="117"/>
        <end position="137"/>
    </location>
</feature>
<accession>A0ABT2ZV56</accession>
<keyword evidence="10" id="KW-1185">Reference proteome</keyword>
<evidence type="ECO:0000256" key="6">
    <source>
        <dbReference type="ARBA" id="ARBA00023136"/>
    </source>
</evidence>
<comment type="subcellular location">
    <subcellularLocation>
        <location evidence="1">Cell membrane</location>
        <topology evidence="1">Multi-pass membrane protein</topology>
    </subcellularLocation>
</comment>
<dbReference type="Pfam" id="PF09594">
    <property type="entry name" value="GT87"/>
    <property type="match status" value="1"/>
</dbReference>
<gene>
    <name evidence="9" type="ORF">OE699_01530</name>
</gene>
<dbReference type="InterPro" id="IPR018584">
    <property type="entry name" value="GT87"/>
</dbReference>
<evidence type="ECO:0000256" key="2">
    <source>
        <dbReference type="ARBA" id="ARBA00022475"/>
    </source>
</evidence>
<evidence type="ECO:0000256" key="1">
    <source>
        <dbReference type="ARBA" id="ARBA00004651"/>
    </source>
</evidence>
<evidence type="ECO:0000256" key="3">
    <source>
        <dbReference type="ARBA" id="ARBA00022679"/>
    </source>
</evidence>
<keyword evidence="4 8" id="KW-0812">Transmembrane</keyword>
<keyword evidence="6 8" id="KW-0472">Membrane</keyword>
<proteinExistence type="inferred from homology"/>
<sequence>MSLTPPLTAAPARPSQVDRAVGYALLVLWLVWAWGAFQGAWANDLAALWFAGHFHASGQPELIYAAPPLFFGGTPPAWEGLHAALGLAPDQPAYPYIYPPLWAGLAAPLTRVLAPQAFFDLVLTVHLAMIAGSILLAERLARPAFLPFAGFIIWALLVLTQTAPGFALLSLNQPTITVSFFTLLAIWLIRRAPACAGAVLALAAAIKLTPILFAALFVQARRPRAIVAMVLAGGALALTSVALMGWPLHRAFLAQLDLASDKSVWGMVNPSLRILMLDIASQFGLVEPLTQGAGNVTVLIMPRWTGLLAALLALGIAVPVALAARKRHSAHALTLVALGLSVALFLFGPLSWLHYLELPLLLLPALGFGLGRAPTLALLAAMAALNSSELLLRLGPLQQGLAIYGWSMALGWSAALAATFLALIRQPRGE</sequence>
<feature type="transmembrane region" description="Helical" evidence="8">
    <location>
        <begin position="225"/>
        <end position="246"/>
    </location>
</feature>
<comment type="caution">
    <text evidence="9">The sequence shown here is derived from an EMBL/GenBank/DDBJ whole genome shotgun (WGS) entry which is preliminary data.</text>
</comment>
<organism evidence="9 10">
    <name type="scientific">Sedimentimonas flavescens</name>
    <dbReference type="NCBI Taxonomy" id="2851012"/>
    <lineage>
        <taxon>Bacteria</taxon>
        <taxon>Pseudomonadati</taxon>
        <taxon>Pseudomonadota</taxon>
        <taxon>Alphaproteobacteria</taxon>
        <taxon>Rhodobacterales</taxon>
        <taxon>Rhodobacter group</taxon>
        <taxon>Sedimentimonas</taxon>
    </lineage>
</organism>
<evidence type="ECO:0000256" key="5">
    <source>
        <dbReference type="ARBA" id="ARBA00022989"/>
    </source>
</evidence>
<evidence type="ECO:0000256" key="7">
    <source>
        <dbReference type="ARBA" id="ARBA00024033"/>
    </source>
</evidence>